<reference evidence="5" key="1">
    <citation type="submission" date="2022-03" db="EMBL/GenBank/DDBJ databases">
        <authorList>
            <person name="Woo C.Y."/>
        </authorList>
    </citation>
    <scope>NUCLEOTIDE SEQUENCE</scope>
    <source>
        <strain evidence="5">CYS-02</strain>
    </source>
</reference>
<evidence type="ECO:0000256" key="2">
    <source>
        <dbReference type="ARBA" id="ARBA00007131"/>
    </source>
</evidence>
<comment type="similarity">
    <text evidence="2">Belongs to the transketolase family.</text>
</comment>
<comment type="cofactor">
    <cofactor evidence="1">
        <name>thiamine diphosphate</name>
        <dbReference type="ChEBI" id="CHEBI:58937"/>
    </cofactor>
</comment>
<organism evidence="5 6">
    <name type="scientific">Variovorax terrae</name>
    <dbReference type="NCBI Taxonomy" id="2923278"/>
    <lineage>
        <taxon>Bacteria</taxon>
        <taxon>Pseudomonadati</taxon>
        <taxon>Pseudomonadota</taxon>
        <taxon>Betaproteobacteria</taxon>
        <taxon>Burkholderiales</taxon>
        <taxon>Comamonadaceae</taxon>
        <taxon>Variovorax</taxon>
    </lineage>
</organism>
<dbReference type="InterPro" id="IPR029061">
    <property type="entry name" value="THDP-binding"/>
</dbReference>
<dbReference type="SUPFAM" id="SSF52518">
    <property type="entry name" value="Thiamin diphosphate-binding fold (THDP-binding)"/>
    <property type="match status" value="1"/>
</dbReference>
<name>A0A9X2AL40_9BURK</name>
<evidence type="ECO:0000256" key="3">
    <source>
        <dbReference type="ARBA" id="ARBA00023052"/>
    </source>
</evidence>
<dbReference type="EMBL" id="JALGBI010000001">
    <property type="protein sequence ID" value="MCJ0761869.1"/>
    <property type="molecule type" value="Genomic_DNA"/>
</dbReference>
<dbReference type="Proteomes" id="UP001139447">
    <property type="component" value="Unassembled WGS sequence"/>
</dbReference>
<keyword evidence="3" id="KW-0786">Thiamine pyrophosphate</keyword>
<dbReference type="PANTHER" id="PTHR47514">
    <property type="entry name" value="TRANSKETOLASE N-TERMINAL SECTION-RELATED"/>
    <property type="match status" value="1"/>
</dbReference>
<keyword evidence="6" id="KW-1185">Reference proteome</keyword>
<evidence type="ECO:0000256" key="1">
    <source>
        <dbReference type="ARBA" id="ARBA00001964"/>
    </source>
</evidence>
<dbReference type="AlphaFoldDB" id="A0A9X2AL40"/>
<feature type="domain" description="Transketolase N-terminal" evidence="4">
    <location>
        <begin position="32"/>
        <end position="237"/>
    </location>
</feature>
<protein>
    <submittedName>
        <fullName evidence="5">Transketolase</fullName>
    </submittedName>
</protein>
<comment type="caution">
    <text evidence="5">The sequence shown here is derived from an EMBL/GenBank/DDBJ whole genome shotgun (WGS) entry which is preliminary data.</text>
</comment>
<evidence type="ECO:0000313" key="6">
    <source>
        <dbReference type="Proteomes" id="UP001139447"/>
    </source>
</evidence>
<dbReference type="InterPro" id="IPR005474">
    <property type="entry name" value="Transketolase_N"/>
</dbReference>
<dbReference type="Pfam" id="PF00456">
    <property type="entry name" value="Transketolase_N"/>
    <property type="match status" value="1"/>
</dbReference>
<dbReference type="Gene3D" id="3.40.50.970">
    <property type="match status" value="1"/>
</dbReference>
<gene>
    <name evidence="5" type="ORF">MMF98_01475</name>
</gene>
<accession>A0A9X2AL40</accession>
<proteinExistence type="inferred from homology"/>
<sequence length="243" mass="26353">MHHDSGVGHIGGNLSSLDSLLVLFHEFLGPKGHLVLSKGHSAGALYVAMWSSGRLPEEALSTFHRDATLLPGHPPAQGHADILFATGSLGHGLSLAAGTAFAKQLRGVNAGEELAHVYCMTSDGEWQEGSTWEALIFAQHRKLDNLTVFIDHNELQGFGSTGDIASMAPLWEKVRGFDVDVSVIDGHNLAEIRTAAARRGNKPHFVFMKTTKGKGVSFMEHRMEWHYLPINAEKLESALAELS</sequence>
<dbReference type="PANTHER" id="PTHR47514:SF1">
    <property type="entry name" value="TRANSKETOLASE N-TERMINAL SECTION-RELATED"/>
    <property type="match status" value="1"/>
</dbReference>
<evidence type="ECO:0000259" key="4">
    <source>
        <dbReference type="Pfam" id="PF00456"/>
    </source>
</evidence>
<evidence type="ECO:0000313" key="5">
    <source>
        <dbReference type="EMBL" id="MCJ0761869.1"/>
    </source>
</evidence>